<evidence type="ECO:0000313" key="1">
    <source>
        <dbReference type="EMBL" id="KAB8225447.1"/>
    </source>
</evidence>
<evidence type="ECO:0000313" key="2">
    <source>
        <dbReference type="Proteomes" id="UP000326799"/>
    </source>
</evidence>
<gene>
    <name evidence="1" type="ORF">BDV33DRAFT_163533</name>
</gene>
<proteinExistence type="predicted"/>
<keyword evidence="2" id="KW-1185">Reference proteome</keyword>
<sequence>MKLRALGSLARILVLGESKKRKIVTTPRALAMLRTVTGMTVTIPIFVGLKIVRCRCHYGVDSTSVSVAGRVKVVSQKSVSQ</sequence>
<organism evidence="1 2">
    <name type="scientific">Aspergillus novoparasiticus</name>
    <dbReference type="NCBI Taxonomy" id="986946"/>
    <lineage>
        <taxon>Eukaryota</taxon>
        <taxon>Fungi</taxon>
        <taxon>Dikarya</taxon>
        <taxon>Ascomycota</taxon>
        <taxon>Pezizomycotina</taxon>
        <taxon>Eurotiomycetes</taxon>
        <taxon>Eurotiomycetidae</taxon>
        <taxon>Eurotiales</taxon>
        <taxon>Aspergillaceae</taxon>
        <taxon>Aspergillus</taxon>
        <taxon>Aspergillus subgen. Circumdati</taxon>
    </lineage>
</organism>
<dbReference type="EMBL" id="ML733394">
    <property type="protein sequence ID" value="KAB8225447.1"/>
    <property type="molecule type" value="Genomic_DNA"/>
</dbReference>
<accession>A0A5N6F734</accession>
<name>A0A5N6F734_9EURO</name>
<reference evidence="1 2" key="1">
    <citation type="submission" date="2019-04" db="EMBL/GenBank/DDBJ databases">
        <title>Fungal friends and foes A comparative genomics study of 23 Aspergillus species from section Flavi.</title>
        <authorList>
            <consortium name="DOE Joint Genome Institute"/>
            <person name="Kjaerbolling I."/>
            <person name="Vesth T.C."/>
            <person name="Frisvad J.C."/>
            <person name="Nybo J.L."/>
            <person name="Theobald S."/>
            <person name="Kildgaard S."/>
            <person name="Petersen T.I."/>
            <person name="Kuo A."/>
            <person name="Sato A."/>
            <person name="Lyhne E.K."/>
            <person name="Kogle M.E."/>
            <person name="Wiebenga A."/>
            <person name="Kun R.S."/>
            <person name="Lubbers R.J."/>
            <person name="Makela M.R."/>
            <person name="Barry K."/>
            <person name="Chovatia M."/>
            <person name="Clum A."/>
            <person name="Daum C."/>
            <person name="Haridas S."/>
            <person name="He G."/>
            <person name="LaButti K."/>
            <person name="Lipzen A."/>
            <person name="Mondo S."/>
            <person name="Pangilinan J."/>
            <person name="Riley R."/>
            <person name="Salamov A."/>
            <person name="Simmons B.A."/>
            <person name="Magnuson J.K."/>
            <person name="Henrissat B."/>
            <person name="Mortensen U.H."/>
            <person name="Larsen T.O."/>
            <person name="De vries R.P."/>
            <person name="Grigoriev I.V."/>
            <person name="Machida M."/>
            <person name="Baker S.E."/>
            <person name="Andersen M.R."/>
        </authorList>
    </citation>
    <scope>NUCLEOTIDE SEQUENCE [LARGE SCALE GENOMIC DNA]</scope>
    <source>
        <strain evidence="1 2">CBS 126849</strain>
    </source>
</reference>
<protein>
    <submittedName>
        <fullName evidence="1">Uncharacterized protein</fullName>
    </submittedName>
</protein>
<dbReference type="Proteomes" id="UP000326799">
    <property type="component" value="Unassembled WGS sequence"/>
</dbReference>
<dbReference type="AlphaFoldDB" id="A0A5N6F734"/>